<reference evidence="2 3" key="1">
    <citation type="submission" date="2019-03" db="EMBL/GenBank/DDBJ databases">
        <title>Genomic Encyclopedia of Type Strains, Phase IV (KMG-IV): sequencing the most valuable type-strain genomes for metagenomic binning, comparative biology and taxonomic classification.</title>
        <authorList>
            <person name="Goeker M."/>
        </authorList>
    </citation>
    <scope>NUCLEOTIDE SEQUENCE [LARGE SCALE GENOMIC DNA]</scope>
    <source>
        <strain evidence="2 3">DSM 2132</strain>
    </source>
</reference>
<sequence length="70" mass="7850">MGKNQQGYIIEFVQMGTAVKVSAIDPVTNIEVSTVGSVHHSERHMTNVAVRKLEYRIAKEREAGRLKPRS</sequence>
<organism evidence="2 3">
    <name type="scientific">Rhodothalassium salexigens DSM 2132</name>
    <dbReference type="NCBI Taxonomy" id="1188247"/>
    <lineage>
        <taxon>Bacteria</taxon>
        <taxon>Pseudomonadati</taxon>
        <taxon>Pseudomonadota</taxon>
        <taxon>Alphaproteobacteria</taxon>
        <taxon>Rhodothalassiales</taxon>
        <taxon>Rhodothalassiaceae</taxon>
        <taxon>Rhodothalassium</taxon>
    </lineage>
</organism>
<dbReference type="EMBL" id="SLXO01000001">
    <property type="protein sequence ID" value="TCP38157.1"/>
    <property type="molecule type" value="Genomic_DNA"/>
</dbReference>
<feature type="domain" description="DUF6898" evidence="1">
    <location>
        <begin position="6"/>
        <end position="60"/>
    </location>
</feature>
<keyword evidence="3" id="KW-1185">Reference proteome</keyword>
<evidence type="ECO:0000313" key="2">
    <source>
        <dbReference type="EMBL" id="TCP38157.1"/>
    </source>
</evidence>
<dbReference type="InParanoid" id="A0A4R2PR25"/>
<accession>A0A4R2PR25</accession>
<evidence type="ECO:0000259" key="1">
    <source>
        <dbReference type="Pfam" id="PF21839"/>
    </source>
</evidence>
<name>A0A4R2PR25_RHOSA</name>
<gene>
    <name evidence="2" type="ORF">EV659_10153</name>
</gene>
<evidence type="ECO:0000313" key="3">
    <source>
        <dbReference type="Proteomes" id="UP000295399"/>
    </source>
</evidence>
<comment type="caution">
    <text evidence="2">The sequence shown here is derived from an EMBL/GenBank/DDBJ whole genome shotgun (WGS) entry which is preliminary data.</text>
</comment>
<dbReference type="InterPro" id="IPR054193">
    <property type="entry name" value="DUF6898"/>
</dbReference>
<protein>
    <recommendedName>
        <fullName evidence="1">DUF6898 domain-containing protein</fullName>
    </recommendedName>
</protein>
<dbReference type="OrthoDB" id="7362394at2"/>
<dbReference type="AlphaFoldDB" id="A0A4R2PR25"/>
<dbReference type="RefSeq" id="WP_132706405.1">
    <property type="nucleotide sequence ID" value="NZ_JACIGF010000001.1"/>
</dbReference>
<dbReference type="Proteomes" id="UP000295399">
    <property type="component" value="Unassembled WGS sequence"/>
</dbReference>
<proteinExistence type="predicted"/>
<dbReference type="Pfam" id="PF21839">
    <property type="entry name" value="DUF6898"/>
    <property type="match status" value="1"/>
</dbReference>